<protein>
    <submittedName>
        <fullName evidence="2">Uncharacterized protein</fullName>
    </submittedName>
</protein>
<dbReference type="EMBL" id="GGEC01090674">
    <property type="protein sequence ID" value="MBX71158.1"/>
    <property type="molecule type" value="Transcribed_RNA"/>
</dbReference>
<feature type="chain" id="PRO_5015149186" evidence="1">
    <location>
        <begin position="23"/>
        <end position="80"/>
    </location>
</feature>
<dbReference type="AlphaFoldDB" id="A0A2P2QW18"/>
<evidence type="ECO:0000256" key="1">
    <source>
        <dbReference type="SAM" id="SignalP"/>
    </source>
</evidence>
<reference evidence="2" key="1">
    <citation type="submission" date="2018-02" db="EMBL/GenBank/DDBJ databases">
        <title>Rhizophora mucronata_Transcriptome.</title>
        <authorList>
            <person name="Meera S.P."/>
            <person name="Sreeshan A."/>
            <person name="Augustine A."/>
        </authorList>
    </citation>
    <scope>NUCLEOTIDE SEQUENCE</scope>
    <source>
        <tissue evidence="2">Leaf</tissue>
    </source>
</reference>
<sequence>MAVTCTFEIFLLIAIMHQKIKCTINSCNSVMYGSFSFHPHPTNILLTLCLDWSDSIGWRVTSLVKGQMEIQFLNLSILSA</sequence>
<evidence type="ECO:0000313" key="2">
    <source>
        <dbReference type="EMBL" id="MBX71158.1"/>
    </source>
</evidence>
<feature type="signal peptide" evidence="1">
    <location>
        <begin position="1"/>
        <end position="22"/>
    </location>
</feature>
<organism evidence="2">
    <name type="scientific">Rhizophora mucronata</name>
    <name type="common">Asiatic mangrove</name>
    <dbReference type="NCBI Taxonomy" id="61149"/>
    <lineage>
        <taxon>Eukaryota</taxon>
        <taxon>Viridiplantae</taxon>
        <taxon>Streptophyta</taxon>
        <taxon>Embryophyta</taxon>
        <taxon>Tracheophyta</taxon>
        <taxon>Spermatophyta</taxon>
        <taxon>Magnoliopsida</taxon>
        <taxon>eudicotyledons</taxon>
        <taxon>Gunneridae</taxon>
        <taxon>Pentapetalae</taxon>
        <taxon>rosids</taxon>
        <taxon>fabids</taxon>
        <taxon>Malpighiales</taxon>
        <taxon>Rhizophoraceae</taxon>
        <taxon>Rhizophora</taxon>
    </lineage>
</organism>
<keyword evidence="1" id="KW-0732">Signal</keyword>
<accession>A0A2P2QW18</accession>
<name>A0A2P2QW18_RHIMU</name>
<proteinExistence type="predicted"/>